<dbReference type="GO" id="GO:0042597">
    <property type="term" value="C:periplasmic space"/>
    <property type="evidence" value="ECO:0007669"/>
    <property type="project" value="UniProtKB-SubCell"/>
</dbReference>
<feature type="domain" description="Cytochrome c" evidence="11">
    <location>
        <begin position="123"/>
        <end position="213"/>
    </location>
</feature>
<evidence type="ECO:0000256" key="5">
    <source>
        <dbReference type="ARBA" id="ARBA00022764"/>
    </source>
</evidence>
<dbReference type="Pfam" id="PF00034">
    <property type="entry name" value="Cytochrom_C"/>
    <property type="match status" value="2"/>
</dbReference>
<feature type="domain" description="Cytochrome c" evidence="11">
    <location>
        <begin position="32"/>
        <end position="110"/>
    </location>
</feature>
<dbReference type="GO" id="GO:0005506">
    <property type="term" value="F:iron ion binding"/>
    <property type="evidence" value="ECO:0007669"/>
    <property type="project" value="InterPro"/>
</dbReference>
<dbReference type="Proteomes" id="UP000095401">
    <property type="component" value="Chromosome"/>
</dbReference>
<feature type="binding site" description="axial binding residue" evidence="9">
    <location>
        <position position="190"/>
    </location>
    <ligand>
        <name>heme c</name>
        <dbReference type="ChEBI" id="CHEBI:61717"/>
        <label>2</label>
    </ligand>
    <ligandPart>
        <name>Fe</name>
        <dbReference type="ChEBI" id="CHEBI:18248"/>
    </ligandPart>
</feature>
<dbReference type="GO" id="GO:0009055">
    <property type="term" value="F:electron transfer activity"/>
    <property type="evidence" value="ECO:0007669"/>
    <property type="project" value="InterPro"/>
</dbReference>
<proteinExistence type="predicted"/>
<dbReference type="EMBL" id="CP017415">
    <property type="protein sequence ID" value="AOU99095.1"/>
    <property type="molecule type" value="Genomic_DNA"/>
</dbReference>
<evidence type="ECO:0000256" key="2">
    <source>
        <dbReference type="ARBA" id="ARBA00022448"/>
    </source>
</evidence>
<comment type="PTM">
    <text evidence="8">Binds 2 heme c groups covalently per subunit.</text>
</comment>
<dbReference type="PIRSF" id="PIRSF000005">
    <property type="entry name" value="Cytochrome_c4"/>
    <property type="match status" value="1"/>
</dbReference>
<evidence type="ECO:0000256" key="6">
    <source>
        <dbReference type="ARBA" id="ARBA00022982"/>
    </source>
</evidence>
<dbReference type="GO" id="GO:0020037">
    <property type="term" value="F:heme binding"/>
    <property type="evidence" value="ECO:0007669"/>
    <property type="project" value="InterPro"/>
</dbReference>
<dbReference type="InterPro" id="IPR009056">
    <property type="entry name" value="Cyt_c-like_dom"/>
</dbReference>
<keyword evidence="7 9" id="KW-0408">Iron</keyword>
<evidence type="ECO:0000256" key="9">
    <source>
        <dbReference type="PIRSR" id="PIRSR000005-2"/>
    </source>
</evidence>
<dbReference type="InterPro" id="IPR024167">
    <property type="entry name" value="Cytochrome_c4-like"/>
</dbReference>
<dbReference type="AlphaFoldDB" id="A0A1D8IRS2"/>
<evidence type="ECO:0000256" key="1">
    <source>
        <dbReference type="ARBA" id="ARBA00004418"/>
    </source>
</evidence>
<feature type="signal peptide" evidence="10">
    <location>
        <begin position="1"/>
        <end position="21"/>
    </location>
</feature>
<accession>A0A1D8IRS2</accession>
<comment type="subcellular location">
    <subcellularLocation>
        <location evidence="1">Periplasm</location>
    </subcellularLocation>
</comment>
<feature type="binding site" description="covalent" evidence="8">
    <location>
        <position position="44"/>
    </location>
    <ligand>
        <name>heme c</name>
        <dbReference type="ChEBI" id="CHEBI:61717"/>
        <label>1</label>
    </ligand>
</feature>
<gene>
    <name evidence="12" type="ORF">BI364_15125</name>
</gene>
<evidence type="ECO:0000256" key="8">
    <source>
        <dbReference type="PIRSR" id="PIRSR000005-1"/>
    </source>
</evidence>
<keyword evidence="2" id="KW-0813">Transport</keyword>
<dbReference type="InterPro" id="IPR036909">
    <property type="entry name" value="Cyt_c-like_dom_sf"/>
</dbReference>
<keyword evidence="6" id="KW-0249">Electron transport</keyword>
<dbReference type="InterPro" id="IPR050597">
    <property type="entry name" value="Cytochrome_c_Oxidase_Subunit"/>
</dbReference>
<dbReference type="PANTHER" id="PTHR33751">
    <property type="entry name" value="CBB3-TYPE CYTOCHROME C OXIDASE SUBUNIT FIXP"/>
    <property type="match status" value="1"/>
</dbReference>
<keyword evidence="13" id="KW-1185">Reference proteome</keyword>
<feature type="chain" id="PRO_5009108377" description="Cytochrome c domain-containing protein" evidence="10">
    <location>
        <begin position="22"/>
        <end position="213"/>
    </location>
</feature>
<protein>
    <recommendedName>
        <fullName evidence="11">Cytochrome c domain-containing protein</fullName>
    </recommendedName>
</protein>
<keyword evidence="10" id="KW-0732">Signal</keyword>
<feature type="binding site" description="axial binding residue" evidence="9">
    <location>
        <position position="148"/>
    </location>
    <ligand>
        <name>heme c</name>
        <dbReference type="ChEBI" id="CHEBI:61717"/>
        <label>2</label>
    </ligand>
    <ligandPart>
        <name>Fe</name>
        <dbReference type="ChEBI" id="CHEBI:18248"/>
    </ligandPart>
</feature>
<sequence>MKIRSILVGLLAVLVSSASLAETTPQTGTTAGDVSIGKQLSASCVACHGVTGTSVSPDFPNLAGLSADYLYKQLVNFKQGERKNVIMNAMVAALTEGNLRALAAYYASQSPSAPETAPAGDAAIVAFGERIYREGAAGAGISACIRCHGVGGAGQLDHFPRLAGQHAKYLVAQLEAFKSGSRVNDAGKMMAHVVAGMDKKEMEAVALYLQGLH</sequence>
<keyword evidence="5" id="KW-0574">Periplasm</keyword>
<evidence type="ECO:0000313" key="12">
    <source>
        <dbReference type="EMBL" id="AOU99095.1"/>
    </source>
</evidence>
<reference evidence="13" key="1">
    <citation type="submission" date="2016-09" db="EMBL/GenBank/DDBJ databases">
        <title>Acidihalobacter prosperus F5.</title>
        <authorList>
            <person name="Khaleque H.N."/>
            <person name="Ramsay J.P."/>
            <person name="Kaksonen A.H."/>
            <person name="Boxall N.J."/>
            <person name="Watkin E.L.J."/>
        </authorList>
    </citation>
    <scope>NUCLEOTIDE SEQUENCE [LARGE SCALE GENOMIC DNA]</scope>
    <source>
        <strain evidence="13">F5</strain>
    </source>
</reference>
<evidence type="ECO:0000256" key="4">
    <source>
        <dbReference type="ARBA" id="ARBA00022723"/>
    </source>
</evidence>
<feature type="binding site" description="axial binding residue" evidence="9">
    <location>
        <position position="48"/>
    </location>
    <ligand>
        <name>heme c</name>
        <dbReference type="ChEBI" id="CHEBI:61717"/>
        <label>1</label>
    </ligand>
    <ligandPart>
        <name>Fe</name>
        <dbReference type="ChEBI" id="CHEBI:18248"/>
    </ligandPart>
</feature>
<dbReference type="KEGG" id="aprs:BI364_15125"/>
<feature type="binding site" description="covalent" evidence="8">
    <location>
        <position position="144"/>
    </location>
    <ligand>
        <name>heme c</name>
        <dbReference type="ChEBI" id="CHEBI:61717"/>
        <label>2</label>
    </ligand>
</feature>
<feature type="binding site" description="axial binding residue" evidence="9">
    <location>
        <position position="87"/>
    </location>
    <ligand>
        <name>heme c</name>
        <dbReference type="ChEBI" id="CHEBI:61717"/>
        <label>1</label>
    </ligand>
    <ligandPart>
        <name>Fe</name>
        <dbReference type="ChEBI" id="CHEBI:18248"/>
    </ligandPart>
</feature>
<evidence type="ECO:0000313" key="13">
    <source>
        <dbReference type="Proteomes" id="UP000095401"/>
    </source>
</evidence>
<keyword evidence="3 8" id="KW-0349">Heme</keyword>
<organism evidence="12 13">
    <name type="scientific">Acidihalobacter yilgarnensis</name>
    <dbReference type="NCBI Taxonomy" id="2819280"/>
    <lineage>
        <taxon>Bacteria</taxon>
        <taxon>Pseudomonadati</taxon>
        <taxon>Pseudomonadota</taxon>
        <taxon>Gammaproteobacteria</taxon>
        <taxon>Chromatiales</taxon>
        <taxon>Ectothiorhodospiraceae</taxon>
        <taxon>Acidihalobacter</taxon>
    </lineage>
</organism>
<evidence type="ECO:0000256" key="7">
    <source>
        <dbReference type="ARBA" id="ARBA00023004"/>
    </source>
</evidence>
<evidence type="ECO:0000256" key="3">
    <source>
        <dbReference type="ARBA" id="ARBA00022617"/>
    </source>
</evidence>
<name>A0A1D8IRS2_9GAMM</name>
<feature type="binding site" description="covalent" evidence="8">
    <location>
        <position position="147"/>
    </location>
    <ligand>
        <name>heme c</name>
        <dbReference type="ChEBI" id="CHEBI:61717"/>
        <label>2</label>
    </ligand>
</feature>
<dbReference type="SUPFAM" id="SSF46626">
    <property type="entry name" value="Cytochrome c"/>
    <property type="match status" value="2"/>
</dbReference>
<dbReference type="PANTHER" id="PTHR33751:SF9">
    <property type="entry name" value="CYTOCHROME C4"/>
    <property type="match status" value="1"/>
</dbReference>
<dbReference type="PROSITE" id="PS51007">
    <property type="entry name" value="CYTC"/>
    <property type="match status" value="2"/>
</dbReference>
<evidence type="ECO:0000256" key="10">
    <source>
        <dbReference type="SAM" id="SignalP"/>
    </source>
</evidence>
<dbReference type="RefSeq" id="WP_070079448.1">
    <property type="nucleotide sequence ID" value="NZ_CP017415.1"/>
</dbReference>
<evidence type="ECO:0000259" key="11">
    <source>
        <dbReference type="PROSITE" id="PS51007"/>
    </source>
</evidence>
<dbReference type="Gene3D" id="1.10.760.10">
    <property type="entry name" value="Cytochrome c-like domain"/>
    <property type="match status" value="2"/>
</dbReference>
<feature type="binding site" description="covalent" evidence="8">
    <location>
        <position position="47"/>
    </location>
    <ligand>
        <name>heme c</name>
        <dbReference type="ChEBI" id="CHEBI:61717"/>
        <label>1</label>
    </ligand>
</feature>
<keyword evidence="4 9" id="KW-0479">Metal-binding</keyword>